<dbReference type="Proteomes" id="UP000187455">
    <property type="component" value="Unassembled WGS sequence"/>
</dbReference>
<feature type="non-terminal residue" evidence="1">
    <location>
        <position position="12"/>
    </location>
</feature>
<keyword evidence="2" id="KW-1185">Reference proteome</keyword>
<dbReference type="EMBL" id="LSSL01002827">
    <property type="protein sequence ID" value="OLY81057.1"/>
    <property type="molecule type" value="Genomic_DNA"/>
</dbReference>
<organism evidence="1 2">
    <name type="scientific">Smittium mucronatum</name>
    <dbReference type="NCBI Taxonomy" id="133383"/>
    <lineage>
        <taxon>Eukaryota</taxon>
        <taxon>Fungi</taxon>
        <taxon>Fungi incertae sedis</taxon>
        <taxon>Zoopagomycota</taxon>
        <taxon>Kickxellomycotina</taxon>
        <taxon>Harpellomycetes</taxon>
        <taxon>Harpellales</taxon>
        <taxon>Legeriomycetaceae</taxon>
        <taxon>Smittium</taxon>
    </lineage>
</organism>
<proteinExistence type="predicted"/>
<gene>
    <name evidence="1" type="ORF">AYI68_g4841</name>
</gene>
<evidence type="ECO:0000313" key="1">
    <source>
        <dbReference type="EMBL" id="OLY81057.1"/>
    </source>
</evidence>
<accession>A0A1R0GW10</accession>
<name>A0A1R0GW10_9FUNG</name>
<sequence>MPRWHGAARATD</sequence>
<comment type="caution">
    <text evidence="1">The sequence shown here is derived from an EMBL/GenBank/DDBJ whole genome shotgun (WGS) entry which is preliminary data.</text>
</comment>
<reference evidence="1 2" key="1">
    <citation type="journal article" date="2016" name="Mol. Biol. Evol.">
        <title>Genome-Wide Survey of Gut Fungi (Harpellales) Reveals the First Horizontally Transferred Ubiquitin Gene from a Mosquito Host.</title>
        <authorList>
            <person name="Wang Y."/>
            <person name="White M.M."/>
            <person name="Kvist S."/>
            <person name="Moncalvo J.M."/>
        </authorList>
    </citation>
    <scope>NUCLEOTIDE SEQUENCE [LARGE SCALE GENOMIC DNA]</scope>
    <source>
        <strain evidence="1 2">ALG-7-W6</strain>
    </source>
</reference>
<evidence type="ECO:0000313" key="2">
    <source>
        <dbReference type="Proteomes" id="UP000187455"/>
    </source>
</evidence>
<protein>
    <submittedName>
        <fullName evidence="1">Uncharacterized protein</fullName>
    </submittedName>
</protein>